<dbReference type="Proteomes" id="UP000624244">
    <property type="component" value="Unassembled WGS sequence"/>
</dbReference>
<gene>
    <name evidence="22" type="ORF">GGP41_007108</name>
</gene>
<evidence type="ECO:0000256" key="15">
    <source>
        <dbReference type="ARBA" id="ARBA00052585"/>
    </source>
</evidence>
<dbReference type="InterPro" id="IPR036291">
    <property type="entry name" value="NAD(P)-bd_dom_sf"/>
</dbReference>
<dbReference type="Pfam" id="PF02769">
    <property type="entry name" value="AIRS_C"/>
    <property type="match status" value="1"/>
</dbReference>
<dbReference type="SUPFAM" id="SSF109736">
    <property type="entry name" value="FGAM synthase PurL, linker domain"/>
    <property type="match status" value="1"/>
</dbReference>
<organism evidence="22 23">
    <name type="scientific">Cochliobolus sativus</name>
    <name type="common">Common root rot and spot blotch fungus</name>
    <name type="synonym">Bipolaris sorokiniana</name>
    <dbReference type="NCBI Taxonomy" id="45130"/>
    <lineage>
        <taxon>Eukaryota</taxon>
        <taxon>Fungi</taxon>
        <taxon>Dikarya</taxon>
        <taxon>Ascomycota</taxon>
        <taxon>Pezizomycotina</taxon>
        <taxon>Dothideomycetes</taxon>
        <taxon>Pleosporomycetidae</taxon>
        <taxon>Pleosporales</taxon>
        <taxon>Pleosporineae</taxon>
        <taxon>Pleosporaceae</taxon>
        <taxon>Bipolaris</taxon>
    </lineage>
</organism>
<dbReference type="FunFam" id="3.30.1330.10:FF:000005">
    <property type="entry name" value="Phosphoribosylformylglycinamidine synthase"/>
    <property type="match status" value="1"/>
</dbReference>
<dbReference type="InterPro" id="IPR023401">
    <property type="entry name" value="ODC_N"/>
</dbReference>
<dbReference type="InterPro" id="IPR036676">
    <property type="entry name" value="PurM-like_C_sf"/>
</dbReference>
<dbReference type="Gene3D" id="3.90.650.10">
    <property type="entry name" value="PurM-like C-terminal domain"/>
    <property type="match status" value="2"/>
</dbReference>
<keyword evidence="8" id="KW-0547">Nucleotide-binding</keyword>
<dbReference type="InterPro" id="IPR040707">
    <property type="entry name" value="FGAR-AT_N"/>
</dbReference>
<dbReference type="Gene3D" id="1.10.8.750">
    <property type="entry name" value="Phosphoribosylformylglycinamidine synthase, linker domain"/>
    <property type="match status" value="1"/>
</dbReference>
<evidence type="ECO:0000256" key="10">
    <source>
        <dbReference type="ARBA" id="ARBA00022840"/>
    </source>
</evidence>
<evidence type="ECO:0000259" key="20">
    <source>
        <dbReference type="Pfam" id="PF18076"/>
    </source>
</evidence>
<dbReference type="EC" id="6.3.5.3" evidence="4"/>
<evidence type="ECO:0000256" key="11">
    <source>
        <dbReference type="ARBA" id="ARBA00022842"/>
    </source>
</evidence>
<dbReference type="Pfam" id="PF18076">
    <property type="entry name" value="FGAR-AT_N"/>
    <property type="match status" value="1"/>
</dbReference>
<dbReference type="NCBIfam" id="NF003672">
    <property type="entry name" value="PRK05297.1"/>
    <property type="match status" value="1"/>
</dbReference>
<evidence type="ECO:0000313" key="22">
    <source>
        <dbReference type="EMBL" id="KAF5854297.1"/>
    </source>
</evidence>
<evidence type="ECO:0000259" key="21">
    <source>
        <dbReference type="Pfam" id="PF22689"/>
    </source>
</evidence>
<dbReference type="InterPro" id="IPR036921">
    <property type="entry name" value="PurM-like_N_sf"/>
</dbReference>
<dbReference type="SUPFAM" id="SSF52317">
    <property type="entry name" value="Class I glutamine amidotransferase-like"/>
    <property type="match status" value="1"/>
</dbReference>
<dbReference type="SUPFAM" id="SSF82697">
    <property type="entry name" value="PurS-like"/>
    <property type="match status" value="1"/>
</dbReference>
<evidence type="ECO:0000256" key="1">
    <source>
        <dbReference type="ARBA" id="ARBA00004496"/>
    </source>
</evidence>
<dbReference type="Pfam" id="PF18072">
    <property type="entry name" value="FGAR-AT_linker"/>
    <property type="match status" value="1"/>
</dbReference>
<dbReference type="InterPro" id="IPR010073">
    <property type="entry name" value="PurL_large"/>
</dbReference>
<dbReference type="FunFam" id="3.90.650.10:FF:000002">
    <property type="entry name" value="Phosphoribosylformylglycinamidine synthase"/>
    <property type="match status" value="1"/>
</dbReference>
<feature type="domain" description="PurM-like C-terminal" evidence="18">
    <location>
        <begin position="816"/>
        <end position="973"/>
    </location>
</feature>
<dbReference type="SUPFAM" id="SSF51735">
    <property type="entry name" value="NAD(P)-binding Rossmann-fold domains"/>
    <property type="match status" value="1"/>
</dbReference>
<comment type="similarity">
    <text evidence="3">In the N-terminal section; belongs to the FGAMS family.</text>
</comment>
<evidence type="ECO:0000256" key="7">
    <source>
        <dbReference type="ARBA" id="ARBA00022723"/>
    </source>
</evidence>
<dbReference type="InterPro" id="IPR041609">
    <property type="entry name" value="PurL_linker"/>
</dbReference>
<comment type="subcellular location">
    <subcellularLocation>
        <location evidence="1">Cytoplasm</location>
    </subcellularLocation>
</comment>
<keyword evidence="10" id="KW-0067">ATP-binding</keyword>
<dbReference type="GO" id="GO:0005737">
    <property type="term" value="C:cytoplasm"/>
    <property type="evidence" value="ECO:0007669"/>
    <property type="project" value="UniProtKB-SubCell"/>
</dbReference>
<evidence type="ECO:0000313" key="23">
    <source>
        <dbReference type="Proteomes" id="UP000624244"/>
    </source>
</evidence>
<keyword evidence="7" id="KW-0479">Metal-binding</keyword>
<proteinExistence type="inferred from homology"/>
<dbReference type="PROSITE" id="PS51273">
    <property type="entry name" value="GATASE_TYPE_1"/>
    <property type="match status" value="1"/>
</dbReference>
<evidence type="ECO:0000256" key="4">
    <source>
        <dbReference type="ARBA" id="ARBA00012747"/>
    </source>
</evidence>
<dbReference type="SMART" id="SM01211">
    <property type="entry name" value="GATase_5"/>
    <property type="match status" value="1"/>
</dbReference>
<dbReference type="GO" id="GO:0006189">
    <property type="term" value="P:'de novo' IMP biosynthetic process"/>
    <property type="evidence" value="ECO:0007669"/>
    <property type="project" value="UniProtKB-UniPathway"/>
</dbReference>
<dbReference type="GO" id="GO:0004642">
    <property type="term" value="F:phosphoribosylformylglycinamidine synthase activity"/>
    <property type="evidence" value="ECO:0007669"/>
    <property type="project" value="UniProtKB-EC"/>
</dbReference>
<dbReference type="Pfam" id="PF02423">
    <property type="entry name" value="OCD_Mu_crystall"/>
    <property type="match status" value="1"/>
</dbReference>
<protein>
    <recommendedName>
        <fullName evidence="17">Phosphoribosylformylglycinamidine synthase</fullName>
        <ecNumber evidence="4">6.3.5.3</ecNumber>
    </recommendedName>
    <alternativeName>
        <fullName evidence="14">Formylglycinamide ribonucleotide amidotransferase</fullName>
    </alternativeName>
    <alternativeName>
        <fullName evidence="13">Formylglycinamide ribotide amidotransferase</fullName>
    </alternativeName>
</protein>
<name>A0A8H6DZZ7_COCSA</name>
<dbReference type="FunFam" id="3.30.1330.10:FF:000002">
    <property type="entry name" value="Phosphoribosylformylglycinamidine synthase"/>
    <property type="match status" value="1"/>
</dbReference>
<keyword evidence="9" id="KW-0658">Purine biosynthesis</keyword>
<evidence type="ECO:0000256" key="2">
    <source>
        <dbReference type="ARBA" id="ARBA00004920"/>
    </source>
</evidence>
<dbReference type="SUPFAM" id="SSF56042">
    <property type="entry name" value="PurM C-terminal domain-like"/>
    <property type="match status" value="2"/>
</dbReference>
<dbReference type="FunFam" id="3.40.50.880:FF:000008">
    <property type="entry name" value="Phosphoribosylformylglycinamidine synthase"/>
    <property type="match status" value="1"/>
</dbReference>
<evidence type="ECO:0000256" key="8">
    <source>
        <dbReference type="ARBA" id="ARBA00022741"/>
    </source>
</evidence>
<dbReference type="InterPro" id="IPR003462">
    <property type="entry name" value="ODC_Mu_crystall"/>
</dbReference>
<dbReference type="Pfam" id="PF22689">
    <property type="entry name" value="FGAR-AT_PurM_N-like"/>
    <property type="match status" value="1"/>
</dbReference>
<evidence type="ECO:0000256" key="5">
    <source>
        <dbReference type="ARBA" id="ARBA00022490"/>
    </source>
</evidence>
<evidence type="ECO:0000256" key="6">
    <source>
        <dbReference type="ARBA" id="ARBA00022598"/>
    </source>
</evidence>
<dbReference type="EMBL" id="WNKQ01000001">
    <property type="protein sequence ID" value="KAF5854297.1"/>
    <property type="molecule type" value="Genomic_DNA"/>
</dbReference>
<reference evidence="22" key="1">
    <citation type="submission" date="2019-11" db="EMBL/GenBank/DDBJ databases">
        <title>Bipolaris sorokiniana Genome sequencing.</title>
        <authorList>
            <person name="Wang H."/>
        </authorList>
    </citation>
    <scope>NUCLEOTIDE SEQUENCE</scope>
</reference>
<accession>A0A8H6DZZ7</accession>
<evidence type="ECO:0000256" key="16">
    <source>
        <dbReference type="ARBA" id="ARBA00057317"/>
    </source>
</evidence>
<dbReference type="Gene3D" id="3.30.1330.10">
    <property type="entry name" value="PurM-like, N-terminal domain"/>
    <property type="match status" value="2"/>
</dbReference>
<sequence>MAFTVLSDADIKSLLCNLRPADAEKLTSRLNQALCQYSCNDEAPYQPHRAQVTRLDGQVSLFMPATTPSSIGVKIVGVAPSQAPPPGEKPKPALKSVLTICDELGQAVGVLNATELTAFRTALGTMLLYRYRKSTQNIVVFGAGKQAEWHIRLAVLLKSNDISKITIVNRSRARADQLVESLTRAGLSSHIQIRVFGGDEDALESLVKESQIMFCTTPSTTPLFPASYLASEADKPRFISAIGSYRLDMQEIDPDLLSQITTPSSLFASQVHNACIAVDSIKGCMDEAGELVKAGIATERMIEVGKMDGLRQDDRVKRWLEQGFVVYKSVGVGVMDIAIGKALLELSGEKGVGAAHTMASNEDPYLILPGSAAHSDFRLQRLAQAIGAKQVRSLWLHFVNPLKELAEDELKTLQQILHYGEYPDSNDRLAQTLFDAVHRGSEPCDGETVLFYVSPRAGTISPWSSLASMIARTCTLDQAVKRIERGMVIAATFDRTLDADEIPNRDHLYDRMTQTISRTAPNLEAIFGEGEPAQATTISFDEYHSAHAALDHANRELGLAMDKSEIDYLVEAYTQELKRGPVDVELFMFAQVNSEHCRHKQFNADFTIDGMRKSMSLFGMIRNTHQKNPQHVVSAYSDNAAVLQGEEASFWAPNDLTGEWNGAKETVHILCKVETHNHPTAVSPFPGAATGSGGEIRDEGAVGRGSKPKAGLAGFTVSDLNLEGFERPWELKDVGKPAHIASSRDIMLEAPIGSAQFNNEFGRPCTVGYFRTMLMRVFTNEKESEIRGYHKPIMLAGGVGTVRPQHALKDPDVVPAGSHLLVIGGPAMLIGLGGGAASSIQSGEGKVDLDFASVQRGNPEVQRRAQEVIDTCRSMGDKNPILFIHDVGAGGLSNALPELVHDSGLGAIFELREVDSADKSMSPLQIWCCEAQERYVLAVAPDQLDLFKRICNRERCGYSVVGTATKEQRLVLKDRDSKENPTPIDLPMATLFGKPPKMSRIVESRKLRLPAFDSSLSMYIPDTPKDGLINEAVDRVLTLPAVGSKSFLITIGDRTVGGLTVRDQMVGKWQTPVADVSVTATSLLAGVKTGEAMTMGEKPTLALISPAASARMAVAESLMNIAAASLFDRLSRVRLSANWMSASSHPGEGAALYEAVEAIGMDLCPKLGISIPVGDEAPDVYDADVIKDYFDAIDQLHEAGIVLAYHDRSDGGLFTTLVEMAFAGRCGLEIMLDHVAASSEPKDVLEALFNEELGAVFQVRKQDETAFNRCFATCGPPPGMIKKIGRVPEASKQDISFYVGTKNVYRNSRQKLQQRWAETSYRMQKLRDNPVCADAEFSSILDDKDPGLSYNLTFKPSENIMPLMSNLKSPFTAKPRVAILREEGVNGQAEMAFAFHQAGFSAIDVHMTDIISGRVSLAGFVGLAACGGFSYGDVLGAGQGWAKSVLLHPETRKEFQDFFTRPNTFALGVCNGCQFMSKLKELIPGAELWPSFERNASEQYEARVCMVEVLDPKGPNTPPSVFLHGMAGSKLPIVTAHGEGRAHFSSSASSPSTPQTLYNENLVSLRYIDNYGKQTETYPYNPNGSPMGITGVRSADGRVLALMPHPERTILKEVASYLPKNKEDWDELGPWSRMFKSARRWVG</sequence>
<dbReference type="CDD" id="cd02204">
    <property type="entry name" value="PurL_repeat2"/>
    <property type="match status" value="1"/>
</dbReference>
<keyword evidence="12" id="KW-0315">Glutamine amidotransferase</keyword>
<dbReference type="InterPro" id="IPR029062">
    <property type="entry name" value="Class_I_gatase-like"/>
</dbReference>
<dbReference type="Gene3D" id="3.30.1780.10">
    <property type="entry name" value="ornithine cyclodeaminase, domain 1"/>
    <property type="match status" value="1"/>
</dbReference>
<feature type="domain" description="Phosphoribosylformylglycinamidine synthase linker" evidence="19">
    <location>
        <begin position="550"/>
        <end position="600"/>
    </location>
</feature>
<dbReference type="SUPFAM" id="SSF55326">
    <property type="entry name" value="PurM N-terminal domain-like"/>
    <property type="match status" value="2"/>
</dbReference>
<dbReference type="CDD" id="cd02203">
    <property type="entry name" value="PurL_repeat1"/>
    <property type="match status" value="1"/>
</dbReference>
<dbReference type="PANTHER" id="PTHR10099">
    <property type="entry name" value="PHOSPHORIBOSYLFORMYLGLYCINAMIDINE SYNTHASE"/>
    <property type="match status" value="1"/>
</dbReference>
<dbReference type="InterPro" id="IPR055181">
    <property type="entry name" value="FGAR-AT_PurM_N-like"/>
</dbReference>
<evidence type="ECO:0000259" key="19">
    <source>
        <dbReference type="Pfam" id="PF18072"/>
    </source>
</evidence>
<dbReference type="InterPro" id="IPR036604">
    <property type="entry name" value="PurS-like_sf"/>
</dbReference>
<feature type="domain" description="FGAR-AT PurM N-terminal-like" evidence="21">
    <location>
        <begin position="1044"/>
        <end position="1176"/>
    </location>
</feature>
<evidence type="ECO:0000256" key="14">
    <source>
        <dbReference type="ARBA" id="ARBA00032632"/>
    </source>
</evidence>
<comment type="catalytic activity">
    <reaction evidence="15">
        <text>N(2)-formyl-N(1)-(5-phospho-beta-D-ribosyl)glycinamide + L-glutamine + ATP + H2O = 2-formamido-N(1)-(5-O-phospho-beta-D-ribosyl)acetamidine + L-glutamate + ADP + phosphate + H(+)</text>
        <dbReference type="Rhea" id="RHEA:17129"/>
        <dbReference type="ChEBI" id="CHEBI:15377"/>
        <dbReference type="ChEBI" id="CHEBI:15378"/>
        <dbReference type="ChEBI" id="CHEBI:29985"/>
        <dbReference type="ChEBI" id="CHEBI:30616"/>
        <dbReference type="ChEBI" id="CHEBI:43474"/>
        <dbReference type="ChEBI" id="CHEBI:58359"/>
        <dbReference type="ChEBI" id="CHEBI:147286"/>
        <dbReference type="ChEBI" id="CHEBI:147287"/>
        <dbReference type="ChEBI" id="CHEBI:456216"/>
        <dbReference type="EC" id="6.3.5.3"/>
    </reaction>
</comment>
<comment type="pathway">
    <text evidence="2">Purine metabolism; IMP biosynthesis via de novo pathway; 5-amino-1-(5-phospho-D-ribosyl)imidazole from N(2)-formyl-N(1)-(5-phospho-D-ribosyl)glycinamide: step 1/2.</text>
</comment>
<dbReference type="PANTHER" id="PTHR10099:SF1">
    <property type="entry name" value="PHOSPHORIBOSYLFORMYLGLYCINAMIDINE SYNTHASE"/>
    <property type="match status" value="1"/>
</dbReference>
<comment type="function">
    <text evidence="16">Phosphoribosylformylglycinamidine synthase involved in the purines biosynthetic pathway. Catalyzes the ATP-dependent conversion of formylglycinamide ribonucleotide (FGAR) and glutamine to yield formylglycinamidine ribonucleotide (FGAM) and glutamate.</text>
</comment>
<evidence type="ECO:0000256" key="12">
    <source>
        <dbReference type="ARBA" id="ARBA00022962"/>
    </source>
</evidence>
<dbReference type="Gene3D" id="3.40.50.880">
    <property type="match status" value="1"/>
</dbReference>
<keyword evidence="5" id="KW-0963">Cytoplasm</keyword>
<evidence type="ECO:0000256" key="9">
    <source>
        <dbReference type="ARBA" id="ARBA00022755"/>
    </source>
</evidence>
<evidence type="ECO:0000256" key="17">
    <source>
        <dbReference type="ARBA" id="ARBA00071729"/>
    </source>
</evidence>
<comment type="caution">
    <text evidence="22">The sequence shown here is derived from an EMBL/GenBank/DDBJ whole genome shotgun (WGS) entry which is preliminary data.</text>
</comment>
<evidence type="ECO:0000259" key="18">
    <source>
        <dbReference type="Pfam" id="PF02769"/>
    </source>
</evidence>
<keyword evidence="6" id="KW-0436">Ligase</keyword>
<dbReference type="InterPro" id="IPR010918">
    <property type="entry name" value="PurM-like_C_dom"/>
</dbReference>
<dbReference type="Gene3D" id="3.40.50.720">
    <property type="entry name" value="NAD(P)-binding Rossmann-like Domain"/>
    <property type="match status" value="1"/>
</dbReference>
<dbReference type="GO" id="GO:0046872">
    <property type="term" value="F:metal ion binding"/>
    <property type="evidence" value="ECO:0007669"/>
    <property type="project" value="UniProtKB-KW"/>
</dbReference>
<dbReference type="UniPathway" id="UPA00074">
    <property type="reaction ID" value="UER00128"/>
</dbReference>
<evidence type="ECO:0000256" key="13">
    <source>
        <dbReference type="ARBA" id="ARBA00029823"/>
    </source>
</evidence>
<keyword evidence="11" id="KW-0460">Magnesium</keyword>
<dbReference type="HAMAP" id="MF_00419">
    <property type="entry name" value="PurL_1"/>
    <property type="match status" value="1"/>
</dbReference>
<feature type="domain" description="Phosphoribosylformylglycinamidine synthase N-terminal" evidence="20">
    <location>
        <begin position="395"/>
        <end position="527"/>
    </location>
</feature>
<dbReference type="Pfam" id="PF13507">
    <property type="entry name" value="GATase_5"/>
    <property type="match status" value="1"/>
</dbReference>
<dbReference type="GO" id="GO:0005524">
    <property type="term" value="F:ATP binding"/>
    <property type="evidence" value="ECO:0007669"/>
    <property type="project" value="UniProtKB-KW"/>
</dbReference>
<evidence type="ECO:0000256" key="3">
    <source>
        <dbReference type="ARBA" id="ARBA00008608"/>
    </source>
</evidence>
<dbReference type="CDD" id="cd01740">
    <property type="entry name" value="GATase1_FGAR_AT"/>
    <property type="match status" value="1"/>
</dbReference>